<dbReference type="AlphaFoldDB" id="Q397W5"/>
<protein>
    <recommendedName>
        <fullName evidence="3">DUF2780 domain-containing protein</fullName>
    </recommendedName>
</protein>
<evidence type="ECO:0008006" key="3">
    <source>
        <dbReference type="Google" id="ProtNLM"/>
    </source>
</evidence>
<dbReference type="HOGENOM" id="CLU_095997_0_0_4"/>
<evidence type="ECO:0000313" key="2">
    <source>
        <dbReference type="Proteomes" id="UP000002705"/>
    </source>
</evidence>
<sequence length="254" mass="25116">MCFSRCGRARRASTISASTIRARGQHMKQIRATGRHLATAGIAFGILASGTAHAQLDLQSLGASLLGGGQQQAAPAQGGVAQLLQAYVGANQQVLTGQSSLASAMGLTGAAGQAQQAASQLTGGDALTPAALSQMGGAQQSVSQALGQAFASGGATHGPIDKQAFSNGLASLGQGLTQYSQLQSGLGNLGSTSAASLLQSGLNPQNMQAASYIAQSAPGQLQSLATTLSQAVQFATSQGISVPSVASSALKLLP</sequence>
<gene>
    <name evidence="1" type="ordered locus">Bcep18194_B1132</name>
</gene>
<dbReference type="PATRIC" id="fig|482957.22.peg.4797"/>
<organism evidence="1 2">
    <name type="scientific">Burkholderia lata (strain ATCC 17760 / DSM 23089 / LMG 22485 / NCIMB 9086 / R18194 / 383)</name>
    <dbReference type="NCBI Taxonomy" id="482957"/>
    <lineage>
        <taxon>Bacteria</taxon>
        <taxon>Pseudomonadati</taxon>
        <taxon>Pseudomonadota</taxon>
        <taxon>Betaproteobacteria</taxon>
        <taxon>Burkholderiales</taxon>
        <taxon>Burkholderiaceae</taxon>
        <taxon>Burkholderia</taxon>
        <taxon>Burkholderia cepacia complex</taxon>
    </lineage>
</organism>
<keyword evidence="2" id="KW-1185">Reference proteome</keyword>
<dbReference type="Proteomes" id="UP000002705">
    <property type="component" value="Chromosome 2"/>
</dbReference>
<reference evidence="1" key="1">
    <citation type="submission" date="2005-10" db="EMBL/GenBank/DDBJ databases">
        <title>Complete sequence of chromosome 2 of Burkholderia sp. 383.</title>
        <authorList>
            <consortium name="US DOE Joint Genome Institute"/>
            <person name="Copeland A."/>
            <person name="Lucas S."/>
            <person name="Lapidus A."/>
            <person name="Barry K."/>
            <person name="Detter J.C."/>
            <person name="Glavina T."/>
            <person name="Hammon N."/>
            <person name="Israni S."/>
            <person name="Pitluck S."/>
            <person name="Chain P."/>
            <person name="Malfatti S."/>
            <person name="Shin M."/>
            <person name="Vergez L."/>
            <person name="Schmutz J."/>
            <person name="Larimer F."/>
            <person name="Land M."/>
            <person name="Kyrpides N."/>
            <person name="Lykidis A."/>
            <person name="Richardson P."/>
        </authorList>
    </citation>
    <scope>NUCLEOTIDE SEQUENCE [LARGE SCALE GENOMIC DNA]</scope>
    <source>
        <strain evidence="1">383</strain>
    </source>
</reference>
<name>Q397W5_BURL3</name>
<evidence type="ECO:0000313" key="1">
    <source>
        <dbReference type="EMBL" id="ABB11246.1"/>
    </source>
</evidence>
<accession>Q397W5</accession>
<dbReference type="EMBL" id="CP000152">
    <property type="protein sequence ID" value="ABB11246.1"/>
    <property type="molecule type" value="Genomic_DNA"/>
</dbReference>
<proteinExistence type="predicted"/>
<dbReference type="KEGG" id="bur:Bcep18194_B1132"/>